<name>A0A1E1IUL3_LEIGU</name>
<dbReference type="AlphaFoldDB" id="A0A1E1IUL3"/>
<dbReference type="EMBL" id="CALQ01000690">
    <property type="protein sequence ID" value="CCM14817.1"/>
    <property type="molecule type" value="Genomic_DNA"/>
</dbReference>
<reference evidence="2" key="1">
    <citation type="submission" date="2012-08" db="EMBL/GenBank/DDBJ databases">
        <title>Comparative genomics of metastatic and non-metastatic Leishmania guyanensis provides insights into polygenic factors involved in Leishmania RNA virus infection.</title>
        <authorList>
            <person name="Smith D."/>
            <person name="Hertz-Fowler C."/>
            <person name="Martin R."/>
            <person name="Dickens N."/>
            <person name="Fasel N."/>
            <person name="Falquet L."/>
            <person name="Beverley S."/>
            <person name="Zangger H."/>
            <person name="Calderon-Copete S."/>
            <person name="Mottram J."/>
            <person name="Xenarios I."/>
        </authorList>
    </citation>
    <scope>NUCLEOTIDE SEQUENCE</scope>
    <source>
        <strain evidence="2">MHOM/BR/75/M4147/SSU:IR2SAT-LUC</strain>
    </source>
</reference>
<feature type="compositionally biased region" description="Basic residues" evidence="1">
    <location>
        <begin position="62"/>
        <end position="75"/>
    </location>
</feature>
<protein>
    <submittedName>
        <fullName evidence="2">Uncharacterized protein</fullName>
    </submittedName>
</protein>
<gene>
    <name evidence="2" type="primary">LgM4147LRVhigh.20.00791.00260</name>
    <name evidence="2" type="ORF">BN36_2023130</name>
</gene>
<evidence type="ECO:0000313" key="2">
    <source>
        <dbReference type="EMBL" id="CCM14817.1"/>
    </source>
</evidence>
<proteinExistence type="predicted"/>
<organism evidence="2">
    <name type="scientific">Leishmania guyanensis</name>
    <dbReference type="NCBI Taxonomy" id="5670"/>
    <lineage>
        <taxon>Eukaryota</taxon>
        <taxon>Discoba</taxon>
        <taxon>Euglenozoa</taxon>
        <taxon>Kinetoplastea</taxon>
        <taxon>Metakinetoplastina</taxon>
        <taxon>Trypanosomatida</taxon>
        <taxon>Trypanosomatidae</taxon>
        <taxon>Leishmaniinae</taxon>
        <taxon>Leishmania</taxon>
        <taxon>Leishmania guyanensis species complex</taxon>
    </lineage>
</organism>
<evidence type="ECO:0000256" key="1">
    <source>
        <dbReference type="SAM" id="MobiDB-lite"/>
    </source>
</evidence>
<feature type="region of interest" description="Disordered" evidence="1">
    <location>
        <begin position="45"/>
        <end position="75"/>
    </location>
</feature>
<sequence>MFLSNVFNRTTAFRLVQLFPFFRSVPSSQYASSGPTMLFTAVHLQSRTRNRRRDSVFSTPLRQRRKHHSSPPRRQ</sequence>
<accession>A0A1E1IUL3</accession>